<evidence type="ECO:0000256" key="2">
    <source>
        <dbReference type="RuleBase" id="RU003616"/>
    </source>
</evidence>
<dbReference type="Gene3D" id="2.60.40.790">
    <property type="match status" value="1"/>
</dbReference>
<reference evidence="5" key="1">
    <citation type="journal article" date="2014" name="Int. J. Syst. Evol. Microbiol.">
        <title>Complete genome sequence of Corynebacterium casei LMG S-19264T (=DSM 44701T), isolated from a smear-ripened cheese.</title>
        <authorList>
            <consortium name="US DOE Joint Genome Institute (JGI-PGF)"/>
            <person name="Walter F."/>
            <person name="Albersmeier A."/>
            <person name="Kalinowski J."/>
            <person name="Ruckert C."/>
        </authorList>
    </citation>
    <scope>NUCLEOTIDE SEQUENCE</scope>
    <source>
        <strain evidence="5">CGMCC 1.15725</strain>
    </source>
</reference>
<dbReference type="InterPro" id="IPR002068">
    <property type="entry name" value="A-crystallin/Hsp20_dom"/>
</dbReference>
<dbReference type="CDD" id="cd06464">
    <property type="entry name" value="ACD_sHsps-like"/>
    <property type="match status" value="1"/>
</dbReference>
<evidence type="ECO:0000256" key="1">
    <source>
        <dbReference type="PROSITE-ProRule" id="PRU00285"/>
    </source>
</evidence>
<comment type="similarity">
    <text evidence="1 2">Belongs to the small heat shock protein (HSP20) family.</text>
</comment>
<comment type="caution">
    <text evidence="5">The sequence shown here is derived from an EMBL/GenBank/DDBJ whole genome shotgun (WGS) entry which is preliminary data.</text>
</comment>
<dbReference type="RefSeq" id="WP_229743597.1">
    <property type="nucleotide sequence ID" value="NZ_BMJQ01000004.1"/>
</dbReference>
<proteinExistence type="inferred from homology"/>
<dbReference type="EMBL" id="BMJQ01000004">
    <property type="protein sequence ID" value="GGF12757.1"/>
    <property type="molecule type" value="Genomic_DNA"/>
</dbReference>
<dbReference type="PANTHER" id="PTHR11527">
    <property type="entry name" value="HEAT-SHOCK PROTEIN 20 FAMILY MEMBER"/>
    <property type="match status" value="1"/>
</dbReference>
<dbReference type="AlphaFoldDB" id="A0A8J3E2P9"/>
<evidence type="ECO:0000256" key="3">
    <source>
        <dbReference type="SAM" id="MobiDB-lite"/>
    </source>
</evidence>
<dbReference type="InterPro" id="IPR008978">
    <property type="entry name" value="HSP20-like_chaperone"/>
</dbReference>
<feature type="domain" description="SHSP" evidence="4">
    <location>
        <begin position="23"/>
        <end position="135"/>
    </location>
</feature>
<keyword evidence="6" id="KW-1185">Reference proteome</keyword>
<dbReference type="PROSITE" id="PS01031">
    <property type="entry name" value="SHSP"/>
    <property type="match status" value="1"/>
</dbReference>
<dbReference type="Proteomes" id="UP000646365">
    <property type="component" value="Unassembled WGS sequence"/>
</dbReference>
<feature type="region of interest" description="Disordered" evidence="3">
    <location>
        <begin position="1"/>
        <end position="24"/>
    </location>
</feature>
<dbReference type="SUPFAM" id="SSF49764">
    <property type="entry name" value="HSP20-like chaperones"/>
    <property type="match status" value="1"/>
</dbReference>
<evidence type="ECO:0000313" key="6">
    <source>
        <dbReference type="Proteomes" id="UP000646365"/>
    </source>
</evidence>
<evidence type="ECO:0000313" key="5">
    <source>
        <dbReference type="EMBL" id="GGF12757.1"/>
    </source>
</evidence>
<dbReference type="InterPro" id="IPR031107">
    <property type="entry name" value="Small_HSP"/>
</dbReference>
<dbReference type="Pfam" id="PF00011">
    <property type="entry name" value="HSP20"/>
    <property type="match status" value="1"/>
</dbReference>
<gene>
    <name evidence="5" type="ORF">GCM10011611_18020</name>
</gene>
<accession>A0A8J3E2P9</accession>
<feature type="compositionally biased region" description="Polar residues" evidence="3">
    <location>
        <begin position="11"/>
        <end position="21"/>
    </location>
</feature>
<organism evidence="5 6">
    <name type="scientific">Aliidongia dinghuensis</name>
    <dbReference type="NCBI Taxonomy" id="1867774"/>
    <lineage>
        <taxon>Bacteria</taxon>
        <taxon>Pseudomonadati</taxon>
        <taxon>Pseudomonadota</taxon>
        <taxon>Alphaproteobacteria</taxon>
        <taxon>Rhodospirillales</taxon>
        <taxon>Dongiaceae</taxon>
        <taxon>Aliidongia</taxon>
    </lineage>
</organism>
<sequence>MAQEMTRTRSRAVSRQESGSEATRARPVYRALADIYETGDSIFVLAEMPGVAPDDVDITLERSLLTIKGRAPGAEHKGYRQVYAEYSDGDYERAFTLSEEIDRSRIKASHKNGLLVLELPKAAIAQTKRIEVKAS</sequence>
<evidence type="ECO:0000259" key="4">
    <source>
        <dbReference type="PROSITE" id="PS01031"/>
    </source>
</evidence>
<name>A0A8J3E2P9_9PROT</name>
<reference evidence="5" key="2">
    <citation type="submission" date="2020-09" db="EMBL/GenBank/DDBJ databases">
        <authorList>
            <person name="Sun Q."/>
            <person name="Zhou Y."/>
        </authorList>
    </citation>
    <scope>NUCLEOTIDE SEQUENCE</scope>
    <source>
        <strain evidence="5">CGMCC 1.15725</strain>
    </source>
</reference>
<protein>
    <recommendedName>
        <fullName evidence="4">SHSP domain-containing protein</fullName>
    </recommendedName>
</protein>